<feature type="coiled-coil region" evidence="6">
    <location>
        <begin position="264"/>
        <end position="298"/>
    </location>
</feature>
<feature type="transmembrane region" description="Helical" evidence="8">
    <location>
        <begin position="60"/>
        <end position="79"/>
    </location>
</feature>
<dbReference type="Proteomes" id="UP001207918">
    <property type="component" value="Unassembled WGS sequence"/>
</dbReference>
<keyword evidence="11" id="KW-1185">Reference proteome</keyword>
<keyword evidence="3 8" id="KW-0812">Transmembrane</keyword>
<name>A0ABT3PSU9_9BACT</name>
<dbReference type="SUPFAM" id="SSF58100">
    <property type="entry name" value="Bacterial hemolysins"/>
    <property type="match status" value="1"/>
</dbReference>
<evidence type="ECO:0000256" key="3">
    <source>
        <dbReference type="ARBA" id="ARBA00022692"/>
    </source>
</evidence>
<dbReference type="EMBL" id="JAGGJA010000018">
    <property type="protein sequence ID" value="MCW9708915.1"/>
    <property type="molecule type" value="Genomic_DNA"/>
</dbReference>
<keyword evidence="5 8" id="KW-0472">Membrane</keyword>
<evidence type="ECO:0000256" key="7">
    <source>
        <dbReference type="SAM" id="MobiDB-lite"/>
    </source>
</evidence>
<evidence type="ECO:0000256" key="2">
    <source>
        <dbReference type="ARBA" id="ARBA00022475"/>
    </source>
</evidence>
<sequence>MSKKSEHNDHHPHEEGQQPQPHQQPRGYYGAPPEYGYRPVEEDEIDLVELFQTFWSERILIAKIVGAFLVLGLLVALLSPKEYSTSATLMPEAQSSQGAASSLLNQYGGLLGIGGGAASAGQEGTIPPQLYPNVVESLPFQVELMNTPVRFASYDTTATPHLFFSEVRSPSILSYLNPLKILGLFRGEEEEGPVITKVDRDSVLHLSKEQMETVKKMRQRLSVGVDQETGVISVSSEFPDPQAAAEVGQAGIKLLKEYMREYRTQKATKDLEFVEEQVEKARERFEEAQDKLAQFRDNNLSLATAKAQTREQELQSQYDLAFNLYNSLNQQLQQARLQLQEQTPVFSVLQPVSVPLNDNTSGFLILMVSGILGGIIALGWVLVQSWWQNAQIDWQD</sequence>
<feature type="compositionally biased region" description="Basic and acidic residues" evidence="7">
    <location>
        <begin position="1"/>
        <end position="16"/>
    </location>
</feature>
<comment type="subcellular location">
    <subcellularLocation>
        <location evidence="1">Cell membrane</location>
        <topology evidence="1">Multi-pass membrane protein</topology>
    </subcellularLocation>
</comment>
<feature type="region of interest" description="Disordered" evidence="7">
    <location>
        <begin position="1"/>
        <end position="35"/>
    </location>
</feature>
<dbReference type="PANTHER" id="PTHR32309:SF13">
    <property type="entry name" value="FERRIC ENTEROBACTIN TRANSPORT PROTEIN FEPE"/>
    <property type="match status" value="1"/>
</dbReference>
<evidence type="ECO:0000259" key="9">
    <source>
        <dbReference type="Pfam" id="PF02706"/>
    </source>
</evidence>
<feature type="domain" description="Polysaccharide chain length determinant N-terminal" evidence="9">
    <location>
        <begin position="43"/>
        <end position="106"/>
    </location>
</feature>
<organism evidence="10 11">
    <name type="scientific">Fodinibius salsisoli</name>
    <dbReference type="NCBI Taxonomy" id="2820877"/>
    <lineage>
        <taxon>Bacteria</taxon>
        <taxon>Pseudomonadati</taxon>
        <taxon>Balneolota</taxon>
        <taxon>Balneolia</taxon>
        <taxon>Balneolales</taxon>
        <taxon>Balneolaceae</taxon>
        <taxon>Fodinibius</taxon>
    </lineage>
</organism>
<keyword evidence="4 8" id="KW-1133">Transmembrane helix</keyword>
<evidence type="ECO:0000256" key="4">
    <source>
        <dbReference type="ARBA" id="ARBA00022989"/>
    </source>
</evidence>
<proteinExistence type="predicted"/>
<feature type="transmembrane region" description="Helical" evidence="8">
    <location>
        <begin position="363"/>
        <end position="383"/>
    </location>
</feature>
<dbReference type="InterPro" id="IPR003856">
    <property type="entry name" value="LPS_length_determ_N"/>
</dbReference>
<evidence type="ECO:0000313" key="11">
    <source>
        <dbReference type="Proteomes" id="UP001207918"/>
    </source>
</evidence>
<dbReference type="InterPro" id="IPR050445">
    <property type="entry name" value="Bact_polysacc_biosynth/exp"/>
</dbReference>
<gene>
    <name evidence="10" type="ORF">J6I44_18795</name>
</gene>
<dbReference type="Pfam" id="PF02706">
    <property type="entry name" value="Wzz"/>
    <property type="match status" value="1"/>
</dbReference>
<dbReference type="PANTHER" id="PTHR32309">
    <property type="entry name" value="TYROSINE-PROTEIN KINASE"/>
    <property type="match status" value="1"/>
</dbReference>
<protein>
    <recommendedName>
        <fullName evidence="9">Polysaccharide chain length determinant N-terminal domain-containing protein</fullName>
    </recommendedName>
</protein>
<reference evidence="10 11" key="1">
    <citation type="submission" date="2021-03" db="EMBL/GenBank/DDBJ databases">
        <title>Aliifodinibius sp. nov., a new bacterium isolated from saline soil.</title>
        <authorList>
            <person name="Galisteo C."/>
            <person name="De La Haba R."/>
            <person name="Sanchez-Porro C."/>
            <person name="Ventosa A."/>
        </authorList>
    </citation>
    <scope>NUCLEOTIDE SEQUENCE [LARGE SCALE GENOMIC DNA]</scope>
    <source>
        <strain evidence="10 11">1BSP15-2V2</strain>
    </source>
</reference>
<comment type="caution">
    <text evidence="10">The sequence shown here is derived from an EMBL/GenBank/DDBJ whole genome shotgun (WGS) entry which is preliminary data.</text>
</comment>
<accession>A0ABT3PSU9</accession>
<evidence type="ECO:0000256" key="6">
    <source>
        <dbReference type="SAM" id="Coils"/>
    </source>
</evidence>
<keyword evidence="2" id="KW-1003">Cell membrane</keyword>
<evidence type="ECO:0000256" key="1">
    <source>
        <dbReference type="ARBA" id="ARBA00004651"/>
    </source>
</evidence>
<evidence type="ECO:0000313" key="10">
    <source>
        <dbReference type="EMBL" id="MCW9708915.1"/>
    </source>
</evidence>
<evidence type="ECO:0000256" key="8">
    <source>
        <dbReference type="SAM" id="Phobius"/>
    </source>
</evidence>
<evidence type="ECO:0000256" key="5">
    <source>
        <dbReference type="ARBA" id="ARBA00023136"/>
    </source>
</evidence>
<keyword evidence="6" id="KW-0175">Coiled coil</keyword>